<proteinExistence type="predicted"/>
<dbReference type="EMBL" id="JALNTZ010000004">
    <property type="protein sequence ID" value="KAJ3654303.1"/>
    <property type="molecule type" value="Genomic_DNA"/>
</dbReference>
<dbReference type="PANTHER" id="PTHR37445">
    <property type="entry name" value="PROTEIN CBG24663"/>
    <property type="match status" value="1"/>
</dbReference>
<dbReference type="Proteomes" id="UP001168821">
    <property type="component" value="Unassembled WGS sequence"/>
</dbReference>
<keyword evidence="2" id="KW-1185">Reference proteome</keyword>
<protein>
    <recommendedName>
        <fullName evidence="3">Zinc finger PHD-type domain-containing protein</fullName>
    </recommendedName>
</protein>
<name>A0AA38IFT0_9CUCU</name>
<gene>
    <name evidence="1" type="ORF">Zmor_013499</name>
</gene>
<reference evidence="1" key="1">
    <citation type="journal article" date="2023" name="G3 (Bethesda)">
        <title>Whole genome assemblies of Zophobas morio and Tenebrio molitor.</title>
        <authorList>
            <person name="Kaur S."/>
            <person name="Stinson S.A."/>
            <person name="diCenzo G.C."/>
        </authorList>
    </citation>
    <scope>NUCLEOTIDE SEQUENCE</scope>
    <source>
        <strain evidence="1">QUZm001</strain>
    </source>
</reference>
<evidence type="ECO:0008006" key="3">
    <source>
        <dbReference type="Google" id="ProtNLM"/>
    </source>
</evidence>
<comment type="caution">
    <text evidence="1">The sequence shown here is derived from an EMBL/GenBank/DDBJ whole genome shotgun (WGS) entry which is preliminary data.</text>
</comment>
<evidence type="ECO:0000313" key="1">
    <source>
        <dbReference type="EMBL" id="KAJ3654303.1"/>
    </source>
</evidence>
<sequence length="262" mass="29656">MPLCVNCNTAGDPNAGRTQCDACQGTVHLKCIGISESEIKMTRSKSRSIKIVCNQCNNNMLVFKDLKTLISSLRSEMSSAIDNLKADIQTQLDDIKVKLSQAPQQQQAVPTLEEVAQEILERQRRSKNLIIFNLPEEPDTNTRQGSKDKDTLVLNNVFNITNPTNTFTDLNIVRLGRVNESRIRPIKVSFKDESDVLSIIRGAKNLIHDSQFKNIRISFDRTPRQQEVYKQLKAQLNNRLAKGESNLRIRYFNGTPKIVSLN</sequence>
<dbReference type="Gene3D" id="2.60.120.650">
    <property type="entry name" value="Cupin"/>
    <property type="match status" value="1"/>
</dbReference>
<dbReference type="AlphaFoldDB" id="A0AA38IFT0"/>
<dbReference type="PANTHER" id="PTHR37445:SF3">
    <property type="entry name" value="ZINC FINGER PHD-TYPE DOMAIN-CONTAINING PROTEIN"/>
    <property type="match status" value="1"/>
</dbReference>
<evidence type="ECO:0000313" key="2">
    <source>
        <dbReference type="Proteomes" id="UP001168821"/>
    </source>
</evidence>
<organism evidence="1 2">
    <name type="scientific">Zophobas morio</name>
    <dbReference type="NCBI Taxonomy" id="2755281"/>
    <lineage>
        <taxon>Eukaryota</taxon>
        <taxon>Metazoa</taxon>
        <taxon>Ecdysozoa</taxon>
        <taxon>Arthropoda</taxon>
        <taxon>Hexapoda</taxon>
        <taxon>Insecta</taxon>
        <taxon>Pterygota</taxon>
        <taxon>Neoptera</taxon>
        <taxon>Endopterygota</taxon>
        <taxon>Coleoptera</taxon>
        <taxon>Polyphaga</taxon>
        <taxon>Cucujiformia</taxon>
        <taxon>Tenebrionidae</taxon>
        <taxon>Zophobas</taxon>
    </lineage>
</organism>
<dbReference type="InterPro" id="IPR011011">
    <property type="entry name" value="Znf_FYVE_PHD"/>
</dbReference>
<dbReference type="SUPFAM" id="SSF57903">
    <property type="entry name" value="FYVE/PHD zinc finger"/>
    <property type="match status" value="1"/>
</dbReference>
<accession>A0AA38IFT0</accession>